<sequence length="84" mass="9442">MQAREKKKLSAVSTALLRAYPWCVVQGRHGFPQKPDQDSSLSVTAIVQPHASCLRALSSMLWAPLAHASWRKSIEYQTILRQLP</sequence>
<dbReference type="AlphaFoldDB" id="A0A6G1IA85"/>
<dbReference type="Proteomes" id="UP000799640">
    <property type="component" value="Unassembled WGS sequence"/>
</dbReference>
<gene>
    <name evidence="1" type="ORF">EJ06DRAFT_6632</name>
</gene>
<evidence type="ECO:0000313" key="1">
    <source>
        <dbReference type="EMBL" id="KAF2404979.1"/>
    </source>
</evidence>
<accession>A0A6G1IA85</accession>
<reference evidence="1" key="1">
    <citation type="journal article" date="2020" name="Stud. Mycol.">
        <title>101 Dothideomycetes genomes: a test case for predicting lifestyles and emergence of pathogens.</title>
        <authorList>
            <person name="Haridas S."/>
            <person name="Albert R."/>
            <person name="Binder M."/>
            <person name="Bloem J."/>
            <person name="Labutti K."/>
            <person name="Salamov A."/>
            <person name="Andreopoulos B."/>
            <person name="Baker S."/>
            <person name="Barry K."/>
            <person name="Bills G."/>
            <person name="Bluhm B."/>
            <person name="Cannon C."/>
            <person name="Castanera R."/>
            <person name="Culley D."/>
            <person name="Daum C."/>
            <person name="Ezra D."/>
            <person name="Gonzalez J."/>
            <person name="Henrissat B."/>
            <person name="Kuo A."/>
            <person name="Liang C."/>
            <person name="Lipzen A."/>
            <person name="Lutzoni F."/>
            <person name="Magnuson J."/>
            <person name="Mondo S."/>
            <person name="Nolan M."/>
            <person name="Ohm R."/>
            <person name="Pangilinan J."/>
            <person name="Park H.-J."/>
            <person name="Ramirez L."/>
            <person name="Alfaro M."/>
            <person name="Sun H."/>
            <person name="Tritt A."/>
            <person name="Yoshinaga Y."/>
            <person name="Zwiers L.-H."/>
            <person name="Turgeon B."/>
            <person name="Goodwin S."/>
            <person name="Spatafora J."/>
            <person name="Crous P."/>
            <person name="Grigoriev I."/>
        </authorList>
    </citation>
    <scope>NUCLEOTIDE SEQUENCE</scope>
    <source>
        <strain evidence="1">CBS 262.69</strain>
    </source>
</reference>
<name>A0A6G1IA85_9PEZI</name>
<organism evidence="1 2">
    <name type="scientific">Trichodelitschia bisporula</name>
    <dbReference type="NCBI Taxonomy" id="703511"/>
    <lineage>
        <taxon>Eukaryota</taxon>
        <taxon>Fungi</taxon>
        <taxon>Dikarya</taxon>
        <taxon>Ascomycota</taxon>
        <taxon>Pezizomycotina</taxon>
        <taxon>Dothideomycetes</taxon>
        <taxon>Dothideomycetes incertae sedis</taxon>
        <taxon>Phaeotrichales</taxon>
        <taxon>Phaeotrichaceae</taxon>
        <taxon>Trichodelitschia</taxon>
    </lineage>
</organism>
<protein>
    <submittedName>
        <fullName evidence="1">Uncharacterized protein</fullName>
    </submittedName>
</protein>
<dbReference type="EMBL" id="ML996687">
    <property type="protein sequence ID" value="KAF2404979.1"/>
    <property type="molecule type" value="Genomic_DNA"/>
</dbReference>
<evidence type="ECO:0000313" key="2">
    <source>
        <dbReference type="Proteomes" id="UP000799640"/>
    </source>
</evidence>
<keyword evidence="2" id="KW-1185">Reference proteome</keyword>
<proteinExistence type="predicted"/>